<dbReference type="InterPro" id="IPR055414">
    <property type="entry name" value="LRR_R13L4/SHOC2-like"/>
</dbReference>
<dbReference type="FunFam" id="3.80.10.10:FF:000400">
    <property type="entry name" value="Nuclear pore complex protein NUP107"/>
    <property type="match status" value="1"/>
</dbReference>
<evidence type="ECO:0000256" key="12">
    <source>
        <dbReference type="ARBA" id="ARBA00023180"/>
    </source>
</evidence>
<keyword evidence="11" id="KW-0675">Receptor</keyword>
<dbReference type="PANTHER" id="PTHR27004">
    <property type="entry name" value="RECEPTOR-LIKE PROTEIN 12 ISOFORM X1"/>
    <property type="match status" value="1"/>
</dbReference>
<dbReference type="GO" id="GO:0050832">
    <property type="term" value="P:defense response to fungus"/>
    <property type="evidence" value="ECO:0007669"/>
    <property type="project" value="UniProtKB-ARBA"/>
</dbReference>
<evidence type="ECO:0000256" key="5">
    <source>
        <dbReference type="ARBA" id="ARBA00022614"/>
    </source>
</evidence>
<evidence type="ECO:0000259" key="15">
    <source>
        <dbReference type="Pfam" id="PF23598"/>
    </source>
</evidence>
<feature type="domain" description="Disease resistance R13L4/SHOC-2-like LRR" evidence="15">
    <location>
        <begin position="380"/>
        <end position="499"/>
    </location>
</feature>
<dbReference type="PRINTS" id="PR00019">
    <property type="entry name" value="LEURICHRPT"/>
</dbReference>
<dbReference type="InterPro" id="IPR003591">
    <property type="entry name" value="Leu-rich_rpt_typical-subtyp"/>
</dbReference>
<keyword evidence="4" id="KW-1003">Cell membrane</keyword>
<dbReference type="GO" id="GO:0016788">
    <property type="term" value="F:hydrolase activity, acting on ester bonds"/>
    <property type="evidence" value="ECO:0007669"/>
    <property type="project" value="InterPro"/>
</dbReference>
<evidence type="ECO:0000256" key="7">
    <source>
        <dbReference type="ARBA" id="ARBA00022729"/>
    </source>
</evidence>
<evidence type="ECO:0000256" key="10">
    <source>
        <dbReference type="ARBA" id="ARBA00023136"/>
    </source>
</evidence>
<protein>
    <submittedName>
        <fullName evidence="16">Cf-2.2</fullName>
    </submittedName>
</protein>
<feature type="domain" description="Leucine-rich repeat-containing N-terminal plant-type" evidence="14">
    <location>
        <begin position="294"/>
        <end position="334"/>
    </location>
</feature>
<dbReference type="STRING" id="4113.M1DME7"/>
<dbReference type="InterPro" id="IPR001087">
    <property type="entry name" value="GDSL"/>
</dbReference>
<dbReference type="InterPro" id="IPR032675">
    <property type="entry name" value="LRR_dom_sf"/>
</dbReference>
<feature type="transmembrane region" description="Helical" evidence="13">
    <location>
        <begin position="725"/>
        <end position="748"/>
    </location>
</feature>
<dbReference type="InterPro" id="IPR036514">
    <property type="entry name" value="SGNH_hydro_sf"/>
</dbReference>
<dbReference type="eggNOG" id="KOG0619">
    <property type="taxonomic scope" value="Eukaryota"/>
</dbReference>
<dbReference type="InterPro" id="IPR013210">
    <property type="entry name" value="LRR_N_plant-typ"/>
</dbReference>
<dbReference type="EnsemblPlants" id="PGSC0003DMT400091356">
    <property type="protein sequence ID" value="PGSC0003DMT400091356"/>
    <property type="gene ID" value="PGSC0003DMG400040927"/>
</dbReference>
<organism evidence="16 17">
    <name type="scientific">Solanum tuberosum</name>
    <name type="common">Potato</name>
    <dbReference type="NCBI Taxonomy" id="4113"/>
    <lineage>
        <taxon>Eukaryota</taxon>
        <taxon>Viridiplantae</taxon>
        <taxon>Streptophyta</taxon>
        <taxon>Embryophyta</taxon>
        <taxon>Tracheophyta</taxon>
        <taxon>Spermatophyta</taxon>
        <taxon>Magnoliopsida</taxon>
        <taxon>eudicotyledons</taxon>
        <taxon>Gunneridae</taxon>
        <taxon>Pentapetalae</taxon>
        <taxon>asterids</taxon>
        <taxon>lamiids</taxon>
        <taxon>Solanales</taxon>
        <taxon>Solanaceae</taxon>
        <taxon>Solanoideae</taxon>
        <taxon>Solaneae</taxon>
        <taxon>Solanum</taxon>
    </lineage>
</organism>
<accession>M1DME7</accession>
<reference evidence="16" key="2">
    <citation type="submission" date="2015-06" db="UniProtKB">
        <authorList>
            <consortium name="EnsemblPlants"/>
        </authorList>
    </citation>
    <scope>IDENTIFICATION</scope>
    <source>
        <strain evidence="16">DM1-3 516 R44</strain>
    </source>
</reference>
<keyword evidence="7" id="KW-0732">Signal</keyword>
<evidence type="ECO:0000256" key="13">
    <source>
        <dbReference type="SAM" id="Phobius"/>
    </source>
</evidence>
<evidence type="ECO:0000259" key="14">
    <source>
        <dbReference type="Pfam" id="PF08263"/>
    </source>
</evidence>
<dbReference type="Pfam" id="PF13855">
    <property type="entry name" value="LRR_8"/>
    <property type="match status" value="1"/>
</dbReference>
<dbReference type="Gene3D" id="3.80.10.10">
    <property type="entry name" value="Ribonuclease Inhibitor"/>
    <property type="match status" value="2"/>
</dbReference>
<evidence type="ECO:0000313" key="17">
    <source>
        <dbReference type="Proteomes" id="UP000011115"/>
    </source>
</evidence>
<dbReference type="PROSITE" id="PS51450">
    <property type="entry name" value="LRR"/>
    <property type="match status" value="2"/>
</dbReference>
<sequence length="788" mass="88558">MPKFTSILVFGDSTVDTGNNNYIFTLFKGNHIPYGKDYFNHVSTGRFSNGKIVPDILANLLKLKKYGVPPYLNPNLLENDYRSGVSFGSAGSGYDDLTSLISGVISMRKQLEHFKEYLKKLKDFFGEKEKKRIVKGALVMVSSGSNDFIFNFYDVPTRRLEFSLEEYQDFLLDKVQCFVKELYELGCRNIIVSGLPPIGCLPIQMTTKSPLHRTCIEKENSDSQSYNKKLEELLPHLQAQLQGSKILYSDIYTPLSHLVNNPHQYDMTTSHCTFIYILLLLFSLPFKVITSSAKTEAEALIKWKSTNLSSTSLLDSWSISNLENLCNWTFIACNADGTISEINLSNATLSGSLDHLDFTSFPNLTSFILNGNNFSGSIPSNIGNASSLEVVVLLNNSFQGKIPSSIGKLRNLQTLDLRKNRLNSTIPSELGLCTNLIILALAENALQGTLPISLSSLIKLSQLALSDNFLSGDNHFNDTFLVWLGNLSELKVLSLRSNKFHGLIRTSRIENMFPELRIIDLSYNAFSGNLPTSMFQHLKAMMRVDQTMKAPIYLGVYSYCHDSMTVATKGRELELVRILTTYTTIDLSSNRFVGNIPSIMGELIALRVLNLSHNQLQDHIPPSLGNLYVLESLDLSFNHLSGEIPQQLASLTSLEFLNLSYNYLQVCIPQGPQFSTFQNNSYEGNVGLHGFPISDGCGNDRVSETNYTVSSLEDQESNSEFPNDFWKAALMGYGSGLCIGMSIIYFMISTGNPRWLARIIEKLEHKFIMQMRKKQQGQRNYRIRNNRF</sequence>
<keyword evidence="8" id="KW-0677">Repeat</keyword>
<dbReference type="Pfam" id="PF23598">
    <property type="entry name" value="LRR_14"/>
    <property type="match status" value="1"/>
</dbReference>
<dbReference type="OMA" id="CIGMSII"/>
<dbReference type="Pfam" id="PF00657">
    <property type="entry name" value="Lipase_GDSL"/>
    <property type="match status" value="1"/>
</dbReference>
<dbReference type="CDD" id="cd01837">
    <property type="entry name" value="SGNH_plant_lipase_like"/>
    <property type="match status" value="1"/>
</dbReference>
<dbReference type="Gene3D" id="3.40.50.1110">
    <property type="entry name" value="SGNH hydrolase"/>
    <property type="match status" value="1"/>
</dbReference>
<dbReference type="Proteomes" id="UP000011115">
    <property type="component" value="Unassembled WGS sequence"/>
</dbReference>
<dbReference type="SMART" id="SM00369">
    <property type="entry name" value="LRR_TYP"/>
    <property type="match status" value="7"/>
</dbReference>
<dbReference type="SMR" id="M1DME7"/>
<evidence type="ECO:0000256" key="1">
    <source>
        <dbReference type="ARBA" id="ARBA00004251"/>
    </source>
</evidence>
<reference evidence="17" key="1">
    <citation type="journal article" date="2011" name="Nature">
        <title>Genome sequence and analysis of the tuber crop potato.</title>
        <authorList>
            <consortium name="The Potato Genome Sequencing Consortium"/>
        </authorList>
    </citation>
    <scope>NUCLEOTIDE SEQUENCE [LARGE SCALE GENOMIC DNA]</scope>
    <source>
        <strain evidence="17">cv. DM1-3 516 R44</strain>
    </source>
</reference>
<evidence type="ECO:0000256" key="2">
    <source>
        <dbReference type="ARBA" id="ARBA00008668"/>
    </source>
</evidence>
<dbReference type="FunFam" id="3.80.10.10:FF:000111">
    <property type="entry name" value="LRR receptor-like serine/threonine-protein kinase ERECTA"/>
    <property type="match status" value="1"/>
</dbReference>
<dbReference type="Pfam" id="PF08263">
    <property type="entry name" value="LRRNT_2"/>
    <property type="match status" value="1"/>
</dbReference>
<evidence type="ECO:0000313" key="16">
    <source>
        <dbReference type="EnsemblPlants" id="PGSC0003DMT400091356"/>
    </source>
</evidence>
<evidence type="ECO:0000256" key="3">
    <source>
        <dbReference type="ARBA" id="ARBA00009592"/>
    </source>
</evidence>
<keyword evidence="17" id="KW-1185">Reference proteome</keyword>
<evidence type="ECO:0000256" key="11">
    <source>
        <dbReference type="ARBA" id="ARBA00023170"/>
    </source>
</evidence>
<evidence type="ECO:0000256" key="4">
    <source>
        <dbReference type="ARBA" id="ARBA00022475"/>
    </source>
</evidence>
<dbReference type="SUPFAM" id="SSF52058">
    <property type="entry name" value="L domain-like"/>
    <property type="match status" value="2"/>
</dbReference>
<dbReference type="Gramene" id="PGSC0003DMT400091356">
    <property type="protein sequence ID" value="PGSC0003DMT400091356"/>
    <property type="gene ID" value="PGSC0003DMG400040927"/>
</dbReference>
<name>M1DME7_SOLTU</name>
<dbReference type="InterPro" id="IPR001611">
    <property type="entry name" value="Leu-rich_rpt"/>
</dbReference>
<keyword evidence="9 13" id="KW-1133">Transmembrane helix</keyword>
<dbReference type="PANTHER" id="PTHR27004:SF375">
    <property type="entry name" value="LEUCINE-RICH REPEAT-CONTAINING N-TERMINAL PLANT-TYPE DOMAIN-CONTAINING PROTEIN"/>
    <property type="match status" value="1"/>
</dbReference>
<proteinExistence type="inferred from homology"/>
<comment type="subcellular location">
    <subcellularLocation>
        <location evidence="1">Cell membrane</location>
        <topology evidence="1">Single-pass type I membrane protein</topology>
    </subcellularLocation>
</comment>
<dbReference type="InParanoid" id="M1DME7"/>
<evidence type="ECO:0000256" key="8">
    <source>
        <dbReference type="ARBA" id="ARBA00022737"/>
    </source>
</evidence>
<evidence type="ECO:0000256" key="6">
    <source>
        <dbReference type="ARBA" id="ARBA00022692"/>
    </source>
</evidence>
<keyword evidence="12" id="KW-0325">Glycoprotein</keyword>
<dbReference type="AlphaFoldDB" id="M1DME7"/>
<dbReference type="PaxDb" id="4113-PGSC0003DMT400091356"/>
<dbReference type="InterPro" id="IPR035669">
    <property type="entry name" value="SGNH_plant_lipase-like"/>
</dbReference>
<keyword evidence="10 13" id="KW-0472">Membrane</keyword>
<dbReference type="GO" id="GO:0005886">
    <property type="term" value="C:plasma membrane"/>
    <property type="evidence" value="ECO:0007669"/>
    <property type="project" value="UniProtKB-SubCell"/>
</dbReference>
<comment type="similarity">
    <text evidence="2">Belongs to the 'GDSL' lipolytic enzyme family.</text>
</comment>
<keyword evidence="5" id="KW-0433">Leucine-rich repeat</keyword>
<keyword evidence="6 13" id="KW-0812">Transmembrane</keyword>
<dbReference type="HOGENOM" id="CLU_356180_0_0_1"/>
<comment type="similarity">
    <text evidence="3">Belongs to the RLP family.</text>
</comment>
<evidence type="ECO:0000256" key="9">
    <source>
        <dbReference type="ARBA" id="ARBA00022989"/>
    </source>
</evidence>